<accession>A0ABW4ZGB9</accession>
<dbReference type="Proteomes" id="UP001597389">
    <property type="component" value="Unassembled WGS sequence"/>
</dbReference>
<keyword evidence="1" id="KW-0732">Signal</keyword>
<evidence type="ECO:0000313" key="4">
    <source>
        <dbReference type="Proteomes" id="UP001597389"/>
    </source>
</evidence>
<feature type="chain" id="PRO_5047148302" evidence="1">
    <location>
        <begin position="21"/>
        <end position="230"/>
    </location>
</feature>
<evidence type="ECO:0000313" key="3">
    <source>
        <dbReference type="EMBL" id="MFD2160561.1"/>
    </source>
</evidence>
<proteinExistence type="predicted"/>
<evidence type="ECO:0000256" key="1">
    <source>
        <dbReference type="SAM" id="SignalP"/>
    </source>
</evidence>
<dbReference type="NCBIfam" id="TIGR02595">
    <property type="entry name" value="PEP_CTERM"/>
    <property type="match status" value="1"/>
</dbReference>
<feature type="domain" description="Ice-binding protein C-terminal" evidence="2">
    <location>
        <begin position="207"/>
        <end position="230"/>
    </location>
</feature>
<evidence type="ECO:0000259" key="2">
    <source>
        <dbReference type="Pfam" id="PF07589"/>
    </source>
</evidence>
<dbReference type="EMBL" id="JBHUJB010000083">
    <property type="protein sequence ID" value="MFD2160561.1"/>
    <property type="molecule type" value="Genomic_DNA"/>
</dbReference>
<dbReference type="InterPro" id="IPR013424">
    <property type="entry name" value="Ice-binding_C"/>
</dbReference>
<sequence>MNKLPLTLTALLSLSAISQAATVASDNFASDGALAGQTGGTGWSGAWTGGNFTVTSGQALAGGATTATRLFNGGAITVGTNDTLTISFDLILAETFSGRGVGIQLLDSGGFDYYIGKRQNGSYGLHDNGGTGGADFASFASAPINQTITTVITYDGANTSFVLSDNNETLTAYSVAGQVTVDGIGIQTLHTGTNGNGIDNLSVDLVAVPEPSASVLIGLGGIVLIMSRRK</sequence>
<reference evidence="4" key="1">
    <citation type="journal article" date="2019" name="Int. J. Syst. Evol. Microbiol.">
        <title>The Global Catalogue of Microorganisms (GCM) 10K type strain sequencing project: providing services to taxonomists for standard genome sequencing and annotation.</title>
        <authorList>
            <consortium name="The Broad Institute Genomics Platform"/>
            <consortium name="The Broad Institute Genome Sequencing Center for Infectious Disease"/>
            <person name="Wu L."/>
            <person name="Ma J."/>
        </authorList>
    </citation>
    <scope>NUCLEOTIDE SEQUENCE [LARGE SCALE GENOMIC DNA]</scope>
    <source>
        <strain evidence="4">CCUG 57942</strain>
    </source>
</reference>
<organism evidence="3 4">
    <name type="scientific">Rubritalea tangerina</name>
    <dbReference type="NCBI Taxonomy" id="430798"/>
    <lineage>
        <taxon>Bacteria</taxon>
        <taxon>Pseudomonadati</taxon>
        <taxon>Verrucomicrobiota</taxon>
        <taxon>Verrucomicrobiia</taxon>
        <taxon>Verrucomicrobiales</taxon>
        <taxon>Rubritaleaceae</taxon>
        <taxon>Rubritalea</taxon>
    </lineage>
</organism>
<protein>
    <submittedName>
        <fullName evidence="3">PEP-CTERM sorting domain-containing protein</fullName>
    </submittedName>
</protein>
<comment type="caution">
    <text evidence="3">The sequence shown here is derived from an EMBL/GenBank/DDBJ whole genome shotgun (WGS) entry which is preliminary data.</text>
</comment>
<dbReference type="RefSeq" id="WP_377087913.1">
    <property type="nucleotide sequence ID" value="NZ_JBHSJL010000014.1"/>
</dbReference>
<name>A0ABW4ZGB9_9BACT</name>
<gene>
    <name evidence="3" type="ORF">ACFSW8_16775</name>
</gene>
<dbReference type="Pfam" id="PF07589">
    <property type="entry name" value="PEP-CTERM"/>
    <property type="match status" value="1"/>
</dbReference>
<feature type="signal peptide" evidence="1">
    <location>
        <begin position="1"/>
        <end position="20"/>
    </location>
</feature>
<keyword evidence="4" id="KW-1185">Reference proteome</keyword>